<dbReference type="SUPFAM" id="SSF54001">
    <property type="entry name" value="Cysteine proteinases"/>
    <property type="match status" value="1"/>
</dbReference>
<reference evidence="1 2" key="1">
    <citation type="journal article" date="2016" name="Nat. Commun.">
        <title>Thousands of microbial genomes shed light on interconnected biogeochemical processes in an aquifer system.</title>
        <authorList>
            <person name="Anantharaman K."/>
            <person name="Brown C.T."/>
            <person name="Hug L.A."/>
            <person name="Sharon I."/>
            <person name="Castelle C.J."/>
            <person name="Probst A.J."/>
            <person name="Thomas B.C."/>
            <person name="Singh A."/>
            <person name="Wilkins M.J."/>
            <person name="Karaoz U."/>
            <person name="Brodie E.L."/>
            <person name="Williams K.H."/>
            <person name="Hubbard S.S."/>
            <person name="Banfield J.F."/>
        </authorList>
    </citation>
    <scope>NUCLEOTIDE SEQUENCE [LARGE SCALE GENOMIC DNA]</scope>
</reference>
<organism evidence="1 2">
    <name type="scientific">Candidatus Portnoybacteria bacterium RBG_13_40_8</name>
    <dbReference type="NCBI Taxonomy" id="1801990"/>
    <lineage>
        <taxon>Bacteria</taxon>
        <taxon>Candidatus Portnoyibacteriota</taxon>
    </lineage>
</organism>
<dbReference type="Gene3D" id="3.90.1720.10">
    <property type="entry name" value="endopeptidase domain like (from Nostoc punctiforme)"/>
    <property type="match status" value="1"/>
</dbReference>
<dbReference type="EMBL" id="MHMT01000030">
    <property type="protein sequence ID" value="OGZ31882.1"/>
    <property type="molecule type" value="Genomic_DNA"/>
</dbReference>
<dbReference type="Proteomes" id="UP000177810">
    <property type="component" value="Unassembled WGS sequence"/>
</dbReference>
<name>A0A1G2F295_9BACT</name>
<evidence type="ECO:0000313" key="1">
    <source>
        <dbReference type="EMBL" id="OGZ31882.1"/>
    </source>
</evidence>
<evidence type="ECO:0000313" key="2">
    <source>
        <dbReference type="Proteomes" id="UP000177810"/>
    </source>
</evidence>
<proteinExistence type="predicted"/>
<comment type="caution">
    <text evidence="1">The sequence shown here is derived from an EMBL/GenBank/DDBJ whole genome shotgun (WGS) entry which is preliminary data.</text>
</comment>
<sequence length="152" mass="17347">MASKIVVYGSYLQMIKNSVGTRIFRNLYLMNNGKKIDATKNGDLSCAFFVSNILLIWDLISGGHATVEATTKDMEKSGWEKIPKEKIRPGDVIVWEKKLFVNGKRHFHNGFYIGNKKAISNDSKKKMPVIHSWDYNGKRKIVSIYAHPKLND</sequence>
<dbReference type="InterPro" id="IPR038765">
    <property type="entry name" value="Papain-like_cys_pep_sf"/>
</dbReference>
<accession>A0A1G2F295</accession>
<protein>
    <submittedName>
        <fullName evidence="1">Uncharacterized protein</fullName>
    </submittedName>
</protein>
<dbReference type="STRING" id="1801990.A2V69_00510"/>
<gene>
    <name evidence="1" type="ORF">A2V69_00510</name>
</gene>
<dbReference type="AlphaFoldDB" id="A0A1G2F295"/>